<name>A0A371X612_9HYPH</name>
<feature type="chain" id="PRO_5016754193" description="Type IV secretion system protein DotC" evidence="2">
    <location>
        <begin position="20"/>
        <end position="384"/>
    </location>
</feature>
<reference evidence="4" key="1">
    <citation type="submission" date="2018-08" db="EMBL/GenBank/DDBJ databases">
        <authorList>
            <person name="Im W.T."/>
        </authorList>
    </citation>
    <scope>NUCLEOTIDE SEQUENCE [LARGE SCALE GENOMIC DNA]</scope>
    <source>
        <strain evidence="4">LA-28</strain>
    </source>
</reference>
<protein>
    <recommendedName>
        <fullName evidence="5">Type IV secretion system protein DotC</fullName>
    </recommendedName>
</protein>
<evidence type="ECO:0008006" key="5">
    <source>
        <dbReference type="Google" id="ProtNLM"/>
    </source>
</evidence>
<evidence type="ECO:0000313" key="3">
    <source>
        <dbReference type="EMBL" id="RFC64655.1"/>
    </source>
</evidence>
<dbReference type="Proteomes" id="UP000262379">
    <property type="component" value="Unassembled WGS sequence"/>
</dbReference>
<proteinExistence type="predicted"/>
<keyword evidence="4" id="KW-1185">Reference proteome</keyword>
<sequence>MVMTLVTGISLAAVSVGMAQEQTTVRQNVYSGVPNYPTYPQGYPQYPSYPAYPPYAAPMYPGYPPPGYPGGYPGYPGGMPGGYPGYDQGPTALGPGAVGQSVVRDPSTGEMITAGQGADKRIEVDPAVRLRGQTPTWRGPQPSPGSGLGGQGPARDELVGRTGRTAGIRDGYAQESERINAAILKQADWLDRTYPFPQLMISQYVVPPVVILTGDRVEQNGPKVLDLTLGRFEIYSQARLTAQPPSWRNYLHMQSDPSNGITLRPRTERDQKEWDKAYQAGVAVGVKEARAYFEEAERRMRRDFEGMVRFHDLAQRGAISLPQTVMNGKALYVGKGGQLALRGLKRIQITVSPRFKAGAGAEAFPVGSADVTVRGRTPVPSKAK</sequence>
<comment type="caution">
    <text evidence="3">The sequence shown here is derived from an EMBL/GenBank/DDBJ whole genome shotgun (WGS) entry which is preliminary data.</text>
</comment>
<keyword evidence="2" id="KW-0732">Signal</keyword>
<evidence type="ECO:0000313" key="4">
    <source>
        <dbReference type="Proteomes" id="UP000262379"/>
    </source>
</evidence>
<evidence type="ECO:0000256" key="1">
    <source>
        <dbReference type="SAM" id="MobiDB-lite"/>
    </source>
</evidence>
<dbReference type="AlphaFoldDB" id="A0A371X612"/>
<gene>
    <name evidence="3" type="ORF">DY251_19460</name>
</gene>
<dbReference type="EMBL" id="QURN01000019">
    <property type="protein sequence ID" value="RFC64655.1"/>
    <property type="molecule type" value="Genomic_DNA"/>
</dbReference>
<feature type="region of interest" description="Disordered" evidence="1">
    <location>
        <begin position="132"/>
        <end position="158"/>
    </location>
</feature>
<accession>A0A371X612</accession>
<feature type="signal peptide" evidence="2">
    <location>
        <begin position="1"/>
        <end position="19"/>
    </location>
</feature>
<organism evidence="3 4">
    <name type="scientific">Mesorhizobium denitrificans</name>
    <dbReference type="NCBI Taxonomy" id="2294114"/>
    <lineage>
        <taxon>Bacteria</taxon>
        <taxon>Pseudomonadati</taxon>
        <taxon>Pseudomonadota</taxon>
        <taxon>Alphaproteobacteria</taxon>
        <taxon>Hyphomicrobiales</taxon>
        <taxon>Phyllobacteriaceae</taxon>
        <taxon>Mesorhizobium</taxon>
    </lineage>
</organism>
<dbReference type="Pfam" id="PF16932">
    <property type="entry name" value="T4SS_TraI"/>
    <property type="match status" value="1"/>
</dbReference>
<evidence type="ECO:0000256" key="2">
    <source>
        <dbReference type="SAM" id="SignalP"/>
    </source>
</evidence>
<dbReference type="InterPro" id="IPR031618">
    <property type="entry name" value="T4SS_TraI"/>
</dbReference>